<evidence type="ECO:0000259" key="12">
    <source>
        <dbReference type="PROSITE" id="PS50039"/>
    </source>
</evidence>
<feature type="DNA-binding region" description="Fork-head" evidence="10">
    <location>
        <begin position="241"/>
        <end position="328"/>
    </location>
</feature>
<feature type="compositionally biased region" description="Polar residues" evidence="11">
    <location>
        <begin position="504"/>
        <end position="518"/>
    </location>
</feature>
<feature type="compositionally biased region" description="Low complexity" evidence="11">
    <location>
        <begin position="482"/>
        <end position="496"/>
    </location>
</feature>
<proteinExistence type="predicted"/>
<dbReference type="InterPro" id="IPR001766">
    <property type="entry name" value="Fork_head_dom"/>
</dbReference>
<dbReference type="InterPro" id="IPR047404">
    <property type="entry name" value="FH_FOXN3"/>
</dbReference>
<dbReference type="Proteomes" id="UP000694412">
    <property type="component" value="Chromosome 5"/>
</dbReference>
<dbReference type="GO" id="GO:0005634">
    <property type="term" value="C:nucleus"/>
    <property type="evidence" value="ECO:0007669"/>
    <property type="project" value="UniProtKB-SubCell"/>
</dbReference>
<reference evidence="13" key="1">
    <citation type="submission" date="2015-11" db="EMBL/GenBank/DDBJ databases">
        <authorList>
            <consortium name="International Coturnix japonica Genome Analysis Consortium"/>
            <person name="Warren W."/>
            <person name="Burt D.W."/>
            <person name="Antin P.B."/>
            <person name="Lanford R."/>
            <person name="Gros J."/>
            <person name="Wilson R.K."/>
        </authorList>
    </citation>
    <scope>NUCLEOTIDE SEQUENCE [LARGE SCALE GENOMIC DNA]</scope>
</reference>
<dbReference type="GO" id="GO:0097094">
    <property type="term" value="P:craniofacial suture morphogenesis"/>
    <property type="evidence" value="ECO:0007669"/>
    <property type="project" value="Ensembl"/>
</dbReference>
<feature type="region of interest" description="Disordered" evidence="11">
    <location>
        <begin position="1"/>
        <end position="151"/>
    </location>
</feature>
<keyword evidence="2" id="KW-0678">Repressor</keyword>
<dbReference type="Pfam" id="PF00250">
    <property type="entry name" value="Forkhead"/>
    <property type="match status" value="1"/>
</dbReference>
<dbReference type="InterPro" id="IPR047119">
    <property type="entry name" value="FOXN2/3-like"/>
</dbReference>
<feature type="compositionally biased region" description="Gly residues" evidence="11">
    <location>
        <begin position="69"/>
        <end position="79"/>
    </location>
</feature>
<evidence type="ECO:0000256" key="3">
    <source>
        <dbReference type="ARBA" id="ARBA00023015"/>
    </source>
</evidence>
<feature type="region of interest" description="Disordered" evidence="11">
    <location>
        <begin position="451"/>
        <end position="591"/>
    </location>
</feature>
<evidence type="ECO:0000256" key="1">
    <source>
        <dbReference type="ARBA" id="ARBA00004123"/>
    </source>
</evidence>
<dbReference type="GO" id="GO:0045892">
    <property type="term" value="P:negative regulation of DNA-templated transcription"/>
    <property type="evidence" value="ECO:0007669"/>
    <property type="project" value="Ensembl"/>
</dbReference>
<dbReference type="GO" id="GO:0000987">
    <property type="term" value="F:cis-regulatory region sequence-specific DNA binding"/>
    <property type="evidence" value="ECO:0007669"/>
    <property type="project" value="TreeGrafter"/>
</dbReference>
<dbReference type="PANTHER" id="PTHR13962">
    <property type="entry name" value="FORKHEAD BOX PROTEIN N3-LIKE PROTEIN-RELATED"/>
    <property type="match status" value="1"/>
</dbReference>
<feature type="compositionally biased region" description="Basic and acidic residues" evidence="11">
    <location>
        <begin position="21"/>
        <end position="35"/>
    </location>
</feature>
<evidence type="ECO:0000256" key="4">
    <source>
        <dbReference type="ARBA" id="ARBA00023125"/>
    </source>
</evidence>
<organism evidence="13 14">
    <name type="scientific">Coturnix japonica</name>
    <name type="common">Japanese quail</name>
    <name type="synonym">Coturnix coturnix japonica</name>
    <dbReference type="NCBI Taxonomy" id="93934"/>
    <lineage>
        <taxon>Eukaryota</taxon>
        <taxon>Metazoa</taxon>
        <taxon>Chordata</taxon>
        <taxon>Craniata</taxon>
        <taxon>Vertebrata</taxon>
        <taxon>Euteleostomi</taxon>
        <taxon>Archelosauria</taxon>
        <taxon>Archosauria</taxon>
        <taxon>Dinosauria</taxon>
        <taxon>Saurischia</taxon>
        <taxon>Theropoda</taxon>
        <taxon>Coelurosauria</taxon>
        <taxon>Aves</taxon>
        <taxon>Neognathae</taxon>
        <taxon>Galloanserae</taxon>
        <taxon>Galliformes</taxon>
        <taxon>Phasianidae</taxon>
        <taxon>Perdicinae</taxon>
        <taxon>Coturnix</taxon>
    </lineage>
</organism>
<dbReference type="PROSITE" id="PS50039">
    <property type="entry name" value="FORK_HEAD_3"/>
    <property type="match status" value="1"/>
</dbReference>
<dbReference type="PROSITE" id="PS00657">
    <property type="entry name" value="FORK_HEAD_1"/>
    <property type="match status" value="1"/>
</dbReference>
<comment type="function">
    <text evidence="8">Acts as a transcriptional repressor. May be involved in DNA damage-inducible cell cycle arrests (checkpoints).</text>
</comment>
<keyword evidence="14" id="KW-1185">Reference proteome</keyword>
<dbReference type="PROSITE" id="PS00658">
    <property type="entry name" value="FORK_HEAD_2"/>
    <property type="match status" value="1"/>
</dbReference>
<dbReference type="InterPro" id="IPR036390">
    <property type="entry name" value="WH_DNA-bd_sf"/>
</dbReference>
<protein>
    <recommendedName>
        <fullName evidence="9">Forkhead box protein N3</fullName>
    </recommendedName>
</protein>
<dbReference type="GeneTree" id="ENSGT00940000155937"/>
<dbReference type="InterPro" id="IPR030456">
    <property type="entry name" value="TF_fork_head_CS_2"/>
</dbReference>
<keyword evidence="7" id="KW-0131">Cell cycle</keyword>
<evidence type="ECO:0000256" key="6">
    <source>
        <dbReference type="ARBA" id="ARBA00023242"/>
    </source>
</evidence>
<keyword evidence="3" id="KW-0805">Transcription regulation</keyword>
<feature type="domain" description="Fork-head" evidence="12">
    <location>
        <begin position="241"/>
        <end position="328"/>
    </location>
</feature>
<evidence type="ECO:0000313" key="13">
    <source>
        <dbReference type="Ensembl" id="ENSCJPP00005000237.1"/>
    </source>
</evidence>
<evidence type="ECO:0000256" key="5">
    <source>
        <dbReference type="ARBA" id="ARBA00023163"/>
    </source>
</evidence>
<reference evidence="13" key="3">
    <citation type="submission" date="2025-09" db="UniProtKB">
        <authorList>
            <consortium name="Ensembl"/>
        </authorList>
    </citation>
    <scope>IDENTIFICATION</scope>
</reference>
<evidence type="ECO:0000256" key="2">
    <source>
        <dbReference type="ARBA" id="ARBA00022491"/>
    </source>
</evidence>
<dbReference type="CDD" id="cd20059">
    <property type="entry name" value="FH_FOXN3"/>
    <property type="match status" value="1"/>
</dbReference>
<dbReference type="FunFam" id="1.10.10.10:FF:000167">
    <property type="entry name" value="forkhead box protein N3 isoform X1"/>
    <property type="match status" value="1"/>
</dbReference>
<reference evidence="13" key="2">
    <citation type="submission" date="2025-08" db="UniProtKB">
        <authorList>
            <consortium name="Ensembl"/>
        </authorList>
    </citation>
    <scope>IDENTIFICATION</scope>
</reference>
<gene>
    <name evidence="13" type="primary">FOXN3</name>
</gene>
<dbReference type="SUPFAM" id="SSF46785">
    <property type="entry name" value="Winged helix' DNA-binding domain"/>
    <property type="match status" value="1"/>
</dbReference>
<feature type="compositionally biased region" description="Polar residues" evidence="11">
    <location>
        <begin position="472"/>
        <end position="481"/>
    </location>
</feature>
<evidence type="ECO:0000256" key="9">
    <source>
        <dbReference type="ARBA" id="ARBA00034870"/>
    </source>
</evidence>
<keyword evidence="5" id="KW-0804">Transcription</keyword>
<evidence type="ECO:0000313" key="14">
    <source>
        <dbReference type="Proteomes" id="UP000694412"/>
    </source>
</evidence>
<sequence length="623" mass="67707">MVPAQLGVISKLADNPPVRVVDAERRSRDESRGGHDPPTAPTWTRGGERSWAGRAGGARARRGATPAAAGGGGGGAGGAGRRRRLVRCLPPRGAERGSRGEQPAQPTPRRSEGRLPGGRGGRGASASMGPVMPPSKKPEGSGISVPSGLSQRYQDSDLSKALHDDEDLDFSLPAIRLDKGAMEDEELTNLNWLHESKNLLKSFGDSVLRSVSPVQDIGDDTPPSPAHSDMPYDAKQNPNCKPPYSFSCLIFMAIEDSPTKRLPVKDIYNWILEHFPYFANAPTGWKNSVRHNLSLNKCFKKVDKDRSQSIGKGSLWCIDPEYRQNLIQALKKTPYHPYSHVFNTPPTSPQAYQSTSGPPIWPGSTFFKRNGALLQDPDIDAATAMMLLNTPSEIQAVPPGVIQNGARVLSRGIFPGARPLPISPIGSMAVAVRTGWKSFKMNGITNCRMRTESEQSCGSPVVSGDPKEDHNYSSAKSSNHRSTSPASDSVSSSSADDQYEFATKGSQDSSEGSEVSFQSHESHSETEEEDKKQNRKETKDSLADSGYASQHKKRQHLMKAKKVPSDTLPLKKRRTEKPPESDDEEMKEAAGSLLHLAGIRSCLNNITNRTAKGQKEQKETTKN</sequence>
<dbReference type="SMART" id="SM00339">
    <property type="entry name" value="FH"/>
    <property type="match status" value="1"/>
</dbReference>
<evidence type="ECO:0000256" key="11">
    <source>
        <dbReference type="SAM" id="MobiDB-lite"/>
    </source>
</evidence>
<dbReference type="Ensembl" id="ENSCJPT00005000484.1">
    <property type="protein sequence ID" value="ENSCJPP00005000237.1"/>
    <property type="gene ID" value="ENSCJPG00005000328.1"/>
</dbReference>
<dbReference type="InterPro" id="IPR018122">
    <property type="entry name" value="TF_fork_head_CS_1"/>
</dbReference>
<name>A0A8C2SKS2_COTJA</name>
<evidence type="ECO:0000256" key="7">
    <source>
        <dbReference type="ARBA" id="ARBA00023306"/>
    </source>
</evidence>
<dbReference type="PRINTS" id="PR00053">
    <property type="entry name" value="FORKHEAD"/>
</dbReference>
<dbReference type="GO" id="GO:0003700">
    <property type="term" value="F:DNA-binding transcription factor activity"/>
    <property type="evidence" value="ECO:0007669"/>
    <property type="project" value="InterPro"/>
</dbReference>
<feature type="compositionally biased region" description="Basic residues" evidence="11">
    <location>
        <begin position="550"/>
        <end position="562"/>
    </location>
</feature>
<dbReference type="InterPro" id="IPR036388">
    <property type="entry name" value="WH-like_DNA-bd_sf"/>
</dbReference>
<dbReference type="Gene3D" id="1.10.10.10">
    <property type="entry name" value="Winged helix-like DNA-binding domain superfamily/Winged helix DNA-binding domain"/>
    <property type="match status" value="1"/>
</dbReference>
<comment type="subcellular location">
    <subcellularLocation>
        <location evidence="1 10">Nucleus</location>
    </subcellularLocation>
</comment>
<keyword evidence="4 10" id="KW-0238">DNA-binding</keyword>
<evidence type="ECO:0000256" key="10">
    <source>
        <dbReference type="PROSITE-ProRule" id="PRU00089"/>
    </source>
</evidence>
<evidence type="ECO:0000256" key="8">
    <source>
        <dbReference type="ARBA" id="ARBA00034657"/>
    </source>
</evidence>
<keyword evidence="6 10" id="KW-0539">Nucleus</keyword>
<dbReference type="AlphaFoldDB" id="A0A8C2SKS2"/>
<dbReference type="GO" id="GO:0007095">
    <property type="term" value="P:mitotic G2 DNA damage checkpoint signaling"/>
    <property type="evidence" value="ECO:0007669"/>
    <property type="project" value="Ensembl"/>
</dbReference>
<accession>A0A8C2SKS2</accession>
<dbReference type="PANTHER" id="PTHR13962:SF20">
    <property type="entry name" value="FORKHEAD BOX PROTEIN N3"/>
    <property type="match status" value="1"/>
</dbReference>
<feature type="compositionally biased region" description="Basic and acidic residues" evidence="11">
    <location>
        <begin position="520"/>
        <end position="542"/>
    </location>
</feature>